<sequence length="73" mass="8605">MHLKLDKLITKNVNGVTLQILMVLIAYLILQLMQVSQFYGQTLLDKFRYLPVELSRRCSIIHWSYDLIPKTLI</sequence>
<evidence type="ECO:0000256" key="1">
    <source>
        <dbReference type="SAM" id="Phobius"/>
    </source>
</evidence>
<name>A0A1L9QKM1_9CYAN</name>
<protein>
    <recommendedName>
        <fullName evidence="4">Transposase</fullName>
    </recommendedName>
</protein>
<keyword evidence="1" id="KW-0472">Membrane</keyword>
<proteinExistence type="predicted"/>
<keyword evidence="1" id="KW-0812">Transmembrane</keyword>
<dbReference type="Proteomes" id="UP000183940">
    <property type="component" value="Unassembled WGS sequence"/>
</dbReference>
<gene>
    <name evidence="2" type="ORF">BI308_22995</name>
</gene>
<keyword evidence="1" id="KW-1133">Transmembrane helix</keyword>
<evidence type="ECO:0000313" key="2">
    <source>
        <dbReference type="EMBL" id="OJJ17366.1"/>
    </source>
</evidence>
<evidence type="ECO:0008006" key="4">
    <source>
        <dbReference type="Google" id="ProtNLM"/>
    </source>
</evidence>
<dbReference type="EMBL" id="MLAW01000060">
    <property type="protein sequence ID" value="OJJ17366.1"/>
    <property type="molecule type" value="Genomic_DNA"/>
</dbReference>
<dbReference type="AlphaFoldDB" id="A0A1L9QKM1"/>
<feature type="transmembrane region" description="Helical" evidence="1">
    <location>
        <begin position="12"/>
        <end position="30"/>
    </location>
</feature>
<keyword evidence="3" id="KW-1185">Reference proteome</keyword>
<reference evidence="2" key="1">
    <citation type="submission" date="2016-10" db="EMBL/GenBank/DDBJ databases">
        <title>CRISPR-Cas defence system in Roseofilum reptotaenium: evidence of a bacteriophage-cyanobacterium arms race in the coral black band disease.</title>
        <authorList>
            <person name="Buerger P."/>
            <person name="Wood-Charlson E.M."/>
            <person name="Weynberg K.D."/>
            <person name="Willis B."/>
            <person name="Van Oppen M.J."/>
        </authorList>
    </citation>
    <scope>NUCLEOTIDE SEQUENCE [LARGE SCALE GENOMIC DNA]</scope>
    <source>
        <strain evidence="2">AO1-A</strain>
    </source>
</reference>
<organism evidence="2 3">
    <name type="scientific">Roseofilum reptotaenium AO1-A</name>
    <dbReference type="NCBI Taxonomy" id="1925591"/>
    <lineage>
        <taxon>Bacteria</taxon>
        <taxon>Bacillati</taxon>
        <taxon>Cyanobacteriota</taxon>
        <taxon>Cyanophyceae</taxon>
        <taxon>Desertifilales</taxon>
        <taxon>Desertifilaceae</taxon>
        <taxon>Roseofilum</taxon>
    </lineage>
</organism>
<accession>A0A1L9QKM1</accession>
<evidence type="ECO:0000313" key="3">
    <source>
        <dbReference type="Proteomes" id="UP000183940"/>
    </source>
</evidence>
<comment type="caution">
    <text evidence="2">The sequence shown here is derived from an EMBL/GenBank/DDBJ whole genome shotgun (WGS) entry which is preliminary data.</text>
</comment>